<keyword evidence="2" id="KW-1185">Reference proteome</keyword>
<protein>
    <submittedName>
        <fullName evidence="1">Uncharacterized protein</fullName>
    </submittedName>
</protein>
<comment type="caution">
    <text evidence="1">The sequence shown here is derived from an EMBL/GenBank/DDBJ whole genome shotgun (WGS) entry which is preliminary data.</text>
</comment>
<sequence>MPIHDLRYSLILPSTDAYKQLLEENTQKKNNIDEFYATSTMVDRSWIGSNEEHSDKASSAWISLQSEEHNTIPVSVNSVVQGVTSTTSCSVPSAQKQWPNLAPKTKQQSMHTCAHFFFISISQKTI</sequence>
<organism evidence="1 2">
    <name type="scientific">Periplaneta americana</name>
    <name type="common">American cockroach</name>
    <name type="synonym">Blatta americana</name>
    <dbReference type="NCBI Taxonomy" id="6978"/>
    <lineage>
        <taxon>Eukaryota</taxon>
        <taxon>Metazoa</taxon>
        <taxon>Ecdysozoa</taxon>
        <taxon>Arthropoda</taxon>
        <taxon>Hexapoda</taxon>
        <taxon>Insecta</taxon>
        <taxon>Pterygota</taxon>
        <taxon>Neoptera</taxon>
        <taxon>Polyneoptera</taxon>
        <taxon>Dictyoptera</taxon>
        <taxon>Blattodea</taxon>
        <taxon>Blattoidea</taxon>
        <taxon>Blattidae</taxon>
        <taxon>Blattinae</taxon>
        <taxon>Periplaneta</taxon>
    </lineage>
</organism>
<proteinExistence type="predicted"/>
<dbReference type="EMBL" id="JAJSOF020000003">
    <property type="protein sequence ID" value="KAJ4449080.1"/>
    <property type="molecule type" value="Genomic_DNA"/>
</dbReference>
<name>A0ABQ8TQY1_PERAM</name>
<accession>A0ABQ8TQY1</accession>
<reference evidence="1 2" key="1">
    <citation type="journal article" date="2022" name="Allergy">
        <title>Genome assembly and annotation of Periplaneta americana reveal a comprehensive cockroach allergen profile.</title>
        <authorList>
            <person name="Wang L."/>
            <person name="Xiong Q."/>
            <person name="Saelim N."/>
            <person name="Wang L."/>
            <person name="Nong W."/>
            <person name="Wan A.T."/>
            <person name="Shi M."/>
            <person name="Liu X."/>
            <person name="Cao Q."/>
            <person name="Hui J.H.L."/>
            <person name="Sookrung N."/>
            <person name="Leung T.F."/>
            <person name="Tungtrongchitr A."/>
            <person name="Tsui S.K.W."/>
        </authorList>
    </citation>
    <scope>NUCLEOTIDE SEQUENCE [LARGE SCALE GENOMIC DNA]</scope>
    <source>
        <strain evidence="1">PWHHKU_190912</strain>
    </source>
</reference>
<dbReference type="Proteomes" id="UP001148838">
    <property type="component" value="Unassembled WGS sequence"/>
</dbReference>
<gene>
    <name evidence="1" type="ORF">ANN_00475</name>
</gene>
<evidence type="ECO:0000313" key="1">
    <source>
        <dbReference type="EMBL" id="KAJ4449080.1"/>
    </source>
</evidence>
<evidence type="ECO:0000313" key="2">
    <source>
        <dbReference type="Proteomes" id="UP001148838"/>
    </source>
</evidence>